<gene>
    <name evidence="2" type="ORF">PMES_00527</name>
</gene>
<dbReference type="EMBL" id="APKE01000007">
    <property type="protein sequence ID" value="KAF0677210.1"/>
    <property type="molecule type" value="Genomic_DNA"/>
</dbReference>
<organism evidence="2 3">
    <name type="scientific">Profundibacterium mesophilum KAUST100406-0324</name>
    <dbReference type="NCBI Taxonomy" id="1037889"/>
    <lineage>
        <taxon>Bacteria</taxon>
        <taxon>Pseudomonadati</taxon>
        <taxon>Pseudomonadota</taxon>
        <taxon>Alphaproteobacteria</taxon>
        <taxon>Rhodobacterales</taxon>
        <taxon>Roseobacteraceae</taxon>
        <taxon>Profundibacterium</taxon>
    </lineage>
</organism>
<evidence type="ECO:0000313" key="2">
    <source>
        <dbReference type="EMBL" id="KAF0677210.1"/>
    </source>
</evidence>
<dbReference type="AlphaFoldDB" id="A0A921NSJ9"/>
<proteinExistence type="predicted"/>
<dbReference type="OrthoDB" id="7721289at2"/>
<evidence type="ECO:0000256" key="1">
    <source>
        <dbReference type="SAM" id="MobiDB-lite"/>
    </source>
</evidence>
<protein>
    <recommendedName>
        <fullName evidence="4">DUF2219 domain-containing protein</fullName>
    </recommendedName>
</protein>
<keyword evidence="3" id="KW-1185">Reference proteome</keyword>
<accession>A0A921NSJ9</accession>
<dbReference type="InterPro" id="IPR018707">
    <property type="entry name" value="LpxR"/>
</dbReference>
<dbReference type="RefSeq" id="WP_159963973.1">
    <property type="nucleotide sequence ID" value="NZ_APKE01000007.1"/>
</dbReference>
<sequence>MGQDKAKGRGGAARAGMLAAALLTVPGVSSSVAQERTFLGTSRIFSNDSLGDGQDRWRSGSYGIGVFFGPRPSSGSRPIADPGAPDVTGSMPRSDAVPDGARGLGRFGETLEFRLSGQIVAPANLVRPARRDRPHASVVSAGIFTHLAWGEAQASTGFGAEITGPSTGLMRFQDRAHAALGLEARGDGPVIPDAVHPMLDFELAGGHAAPLTRLRPFAQVHVGVESLARAGIDLLIGHGSGAPVFTRDPVTGHLMRGPAGRSDGPGAGLAAGADIARVWHSDLFEGSPVRTRDWRGRARLGISARLGGYGVFYGVSYLGPEFEGQGGGQLVGSLRLGTAF</sequence>
<evidence type="ECO:0000313" key="3">
    <source>
        <dbReference type="Proteomes" id="UP000698242"/>
    </source>
</evidence>
<dbReference type="Proteomes" id="UP000698242">
    <property type="component" value="Unassembled WGS sequence"/>
</dbReference>
<name>A0A921NSJ9_9RHOB</name>
<reference evidence="2" key="1">
    <citation type="submission" date="2013-03" db="EMBL/GenBank/DDBJ databases">
        <title>Genome Sequence of the Profundibacterium mesophilum strain KAUST100406-0324T from Red Sea, a novel genus in the family Rhodobacteraceae.</title>
        <authorList>
            <person name="Essack M."/>
            <person name="Alam I."/>
            <person name="Lafi F."/>
            <person name="Alawi W."/>
            <person name="Kamanu F."/>
            <person name="Al-Suwailem A."/>
            <person name="Lee O.O."/>
            <person name="Xu Y."/>
            <person name="Bajic V."/>
            <person name="Qian P.-Y."/>
            <person name="Archer J."/>
        </authorList>
    </citation>
    <scope>NUCLEOTIDE SEQUENCE</scope>
    <source>
        <strain evidence="2">KAUST100406-0324</strain>
    </source>
</reference>
<dbReference type="Pfam" id="PF09982">
    <property type="entry name" value="LpxR"/>
    <property type="match status" value="1"/>
</dbReference>
<dbReference type="Gene3D" id="2.40.128.140">
    <property type="entry name" value="Outer membrane protein"/>
    <property type="match status" value="1"/>
</dbReference>
<comment type="caution">
    <text evidence="2">The sequence shown here is derived from an EMBL/GenBank/DDBJ whole genome shotgun (WGS) entry which is preliminary data.</text>
</comment>
<evidence type="ECO:0008006" key="4">
    <source>
        <dbReference type="Google" id="ProtNLM"/>
    </source>
</evidence>
<feature type="region of interest" description="Disordered" evidence="1">
    <location>
        <begin position="73"/>
        <end position="97"/>
    </location>
</feature>
<dbReference type="InterPro" id="IPR037107">
    <property type="entry name" value="Put_OMP_sf"/>
</dbReference>